<name>A0A7J6XC65_THATH</name>
<evidence type="ECO:0000313" key="3">
    <source>
        <dbReference type="Proteomes" id="UP000554482"/>
    </source>
</evidence>
<feature type="compositionally biased region" description="Basic and acidic residues" evidence="1">
    <location>
        <begin position="73"/>
        <end position="91"/>
    </location>
</feature>
<feature type="compositionally biased region" description="Basic residues" evidence="1">
    <location>
        <begin position="60"/>
        <end position="72"/>
    </location>
</feature>
<feature type="compositionally biased region" description="Acidic residues" evidence="1">
    <location>
        <begin position="31"/>
        <end position="40"/>
    </location>
</feature>
<gene>
    <name evidence="2" type="ORF">FRX31_003089</name>
</gene>
<organism evidence="2 3">
    <name type="scientific">Thalictrum thalictroides</name>
    <name type="common">Rue-anemone</name>
    <name type="synonym">Anemone thalictroides</name>
    <dbReference type="NCBI Taxonomy" id="46969"/>
    <lineage>
        <taxon>Eukaryota</taxon>
        <taxon>Viridiplantae</taxon>
        <taxon>Streptophyta</taxon>
        <taxon>Embryophyta</taxon>
        <taxon>Tracheophyta</taxon>
        <taxon>Spermatophyta</taxon>
        <taxon>Magnoliopsida</taxon>
        <taxon>Ranunculales</taxon>
        <taxon>Ranunculaceae</taxon>
        <taxon>Thalictroideae</taxon>
        <taxon>Thalictrum</taxon>
    </lineage>
</organism>
<feature type="non-terminal residue" evidence="2">
    <location>
        <position position="1"/>
    </location>
</feature>
<feature type="compositionally biased region" description="Acidic residues" evidence="1">
    <location>
        <begin position="12"/>
        <end position="21"/>
    </location>
</feature>
<feature type="region of interest" description="Disordered" evidence="1">
    <location>
        <begin position="59"/>
        <end position="91"/>
    </location>
</feature>
<protein>
    <submittedName>
        <fullName evidence="2">Uncharacterized protein</fullName>
    </submittedName>
</protein>
<dbReference type="EMBL" id="JABWDY010001552">
    <property type="protein sequence ID" value="KAF5207324.1"/>
    <property type="molecule type" value="Genomic_DNA"/>
</dbReference>
<proteinExistence type="predicted"/>
<sequence length="91" mass="10951">MEGPSEPRPSDEAYESDDDNDREFIMKTKEVDDDENEERPEELRLERNMTWDQVIIMPPIKRKGPGRNRKQRRIDAYEAELTGRRRNDKRC</sequence>
<reference evidence="2 3" key="1">
    <citation type="submission" date="2020-06" db="EMBL/GenBank/DDBJ databases">
        <title>Transcriptomic and genomic resources for Thalictrum thalictroides and T. hernandezii: Facilitating candidate gene discovery in an emerging model plant lineage.</title>
        <authorList>
            <person name="Arias T."/>
            <person name="Riano-Pachon D.M."/>
            <person name="Di Stilio V.S."/>
        </authorList>
    </citation>
    <scope>NUCLEOTIDE SEQUENCE [LARGE SCALE GENOMIC DNA]</scope>
    <source>
        <strain evidence="3">cv. WT478/WT964</strain>
        <tissue evidence="2">Leaves</tissue>
    </source>
</reference>
<accession>A0A7J6XC65</accession>
<dbReference type="Proteomes" id="UP000554482">
    <property type="component" value="Unassembled WGS sequence"/>
</dbReference>
<feature type="region of interest" description="Disordered" evidence="1">
    <location>
        <begin position="1"/>
        <end position="42"/>
    </location>
</feature>
<keyword evidence="3" id="KW-1185">Reference proteome</keyword>
<dbReference type="AlphaFoldDB" id="A0A7J6XC65"/>
<evidence type="ECO:0000256" key="1">
    <source>
        <dbReference type="SAM" id="MobiDB-lite"/>
    </source>
</evidence>
<evidence type="ECO:0000313" key="2">
    <source>
        <dbReference type="EMBL" id="KAF5207324.1"/>
    </source>
</evidence>
<comment type="caution">
    <text evidence="2">The sequence shown here is derived from an EMBL/GenBank/DDBJ whole genome shotgun (WGS) entry which is preliminary data.</text>
</comment>